<keyword evidence="3" id="KW-1185">Reference proteome</keyword>
<organism evidence="2 3">
    <name type="scientific">Algoriphagus winogradskyi</name>
    <dbReference type="NCBI Taxonomy" id="237017"/>
    <lineage>
        <taxon>Bacteria</taxon>
        <taxon>Pseudomonadati</taxon>
        <taxon>Bacteroidota</taxon>
        <taxon>Cytophagia</taxon>
        <taxon>Cytophagales</taxon>
        <taxon>Cyclobacteriaceae</taxon>
        <taxon>Algoriphagus</taxon>
    </lineage>
</organism>
<evidence type="ECO:0000256" key="1">
    <source>
        <dbReference type="SAM" id="Phobius"/>
    </source>
</evidence>
<keyword evidence="1" id="KW-1133">Transmembrane helix</keyword>
<keyword evidence="1" id="KW-0472">Membrane</keyword>
<evidence type="ECO:0000313" key="2">
    <source>
        <dbReference type="EMBL" id="SMP06623.1"/>
    </source>
</evidence>
<protein>
    <submittedName>
        <fullName evidence="2">Uncharacterized protein</fullName>
    </submittedName>
</protein>
<reference evidence="2 3" key="1">
    <citation type="submission" date="2017-05" db="EMBL/GenBank/DDBJ databases">
        <authorList>
            <person name="Varghese N."/>
            <person name="Submissions S."/>
        </authorList>
    </citation>
    <scope>NUCLEOTIDE SEQUENCE [LARGE SCALE GENOMIC DNA]</scope>
    <source>
        <strain evidence="2 3">DSM 15360</strain>
    </source>
</reference>
<feature type="transmembrane region" description="Helical" evidence="1">
    <location>
        <begin position="12"/>
        <end position="35"/>
    </location>
</feature>
<keyword evidence="1" id="KW-0812">Transmembrane</keyword>
<evidence type="ECO:0000313" key="3">
    <source>
        <dbReference type="Proteomes" id="UP001157915"/>
    </source>
</evidence>
<dbReference type="EMBL" id="FXUA01000001">
    <property type="protein sequence ID" value="SMP06623.1"/>
    <property type="molecule type" value="Genomic_DNA"/>
</dbReference>
<name>A0ABY1NCW6_9BACT</name>
<gene>
    <name evidence="2" type="ORF">SAMN06265367_101499</name>
</gene>
<sequence>MGTLQIKKTESQWLSVISNYNLGLLNQIFLARITFQKLDNRQKTRGDYSLFNNF</sequence>
<comment type="caution">
    <text evidence="2">The sequence shown here is derived from an EMBL/GenBank/DDBJ whole genome shotgun (WGS) entry which is preliminary data.</text>
</comment>
<accession>A0ABY1NCW6</accession>
<proteinExistence type="predicted"/>
<dbReference type="Proteomes" id="UP001157915">
    <property type="component" value="Unassembled WGS sequence"/>
</dbReference>